<dbReference type="Proteomes" id="UP000072443">
    <property type="component" value="Unassembled WGS sequence"/>
</dbReference>
<sequence>MAIPVLLWGAAAALAATGIVKGAAALSDIDDAKEIGERAERRYKRRKRELNSTKDETNLAFEELGQFKVDIFNNQIRHIVQVLNNTSNKHAKSELSGFNSTFDIAELKEMETMVQTSLELSTNLGSSAITGALAGFGVYGAVPMIATASTGTAISTLSGAAATNATLAWLGGGSLAAGGFGMAGGMVALGGIVAGPALAIGGFMLASKAEEALTEARAYSAEIDEAIDEMDLITEGLEGLKENAREIRHTLEEMVKRFEKVRVDHADHPDFHTMLVIGKAIKNLLNTPIMEEDGSPVANIRHQCEGCLNIELGTV</sequence>
<feature type="signal peptide" evidence="2">
    <location>
        <begin position="1"/>
        <end position="15"/>
    </location>
</feature>
<dbReference type="EMBL" id="FEVP01000005">
    <property type="protein sequence ID" value="CWP53405.1"/>
    <property type="molecule type" value="Genomic_DNA"/>
</dbReference>
<protein>
    <submittedName>
        <fullName evidence="4">Uncharacterized protein</fullName>
    </submittedName>
</protein>
<dbReference type="OMA" id="NMQDIQR"/>
<dbReference type="AlphaFoldDB" id="A0A425B520"/>
<feature type="coiled-coil region" evidence="1">
    <location>
        <begin position="209"/>
        <end position="261"/>
    </location>
</feature>
<reference evidence="4 6" key="2">
    <citation type="submission" date="2017-09" db="EMBL/GenBank/DDBJ databases">
        <title>Phenotypic and genotypic characterization of Colombian isolates of Neisseria meningitidis recovered from invasive disease.</title>
        <authorList>
            <person name="Duarte C."/>
            <person name="Gabastou J.M."/>
            <person name="Moreno J."/>
        </authorList>
    </citation>
    <scope>NUCLEOTIDE SEQUENCE [LARGE SCALE GENOMIC DNA]</scope>
    <source>
        <strain evidence="4 6">INS-Nm1012</strain>
    </source>
</reference>
<keyword evidence="1" id="KW-0175">Coiled coil</keyword>
<evidence type="ECO:0000256" key="2">
    <source>
        <dbReference type="SAM" id="SignalP"/>
    </source>
</evidence>
<evidence type="ECO:0000313" key="4">
    <source>
        <dbReference type="EMBL" id="RQK81295.1"/>
    </source>
</evidence>
<gene>
    <name evidence="4" type="ORF">COH52_00820</name>
    <name evidence="3" type="ORF">ERS514591_00713</name>
</gene>
<dbReference type="EMBL" id="NWZY01000002">
    <property type="protein sequence ID" value="RQK81295.1"/>
    <property type="molecule type" value="Genomic_DNA"/>
</dbReference>
<feature type="chain" id="PRO_5019200678" evidence="2">
    <location>
        <begin position="16"/>
        <end position="315"/>
    </location>
</feature>
<name>A0A425B520_NEIME</name>
<keyword evidence="2" id="KW-0732">Signal</keyword>
<evidence type="ECO:0000313" key="3">
    <source>
        <dbReference type="EMBL" id="CWP53405.1"/>
    </source>
</evidence>
<dbReference type="Proteomes" id="UP000283666">
    <property type="component" value="Unassembled WGS sequence"/>
</dbReference>
<comment type="caution">
    <text evidence="4">The sequence shown here is derived from an EMBL/GenBank/DDBJ whole genome shotgun (WGS) entry which is preliminary data.</text>
</comment>
<organism evidence="4 6">
    <name type="scientific">Neisseria meningitidis</name>
    <dbReference type="NCBI Taxonomy" id="487"/>
    <lineage>
        <taxon>Bacteria</taxon>
        <taxon>Pseudomonadati</taxon>
        <taxon>Pseudomonadota</taxon>
        <taxon>Betaproteobacteria</taxon>
        <taxon>Neisseriales</taxon>
        <taxon>Neisseriaceae</taxon>
        <taxon>Neisseria</taxon>
    </lineage>
</organism>
<proteinExistence type="predicted"/>
<evidence type="ECO:0000313" key="6">
    <source>
        <dbReference type="Proteomes" id="UP000283666"/>
    </source>
</evidence>
<feature type="coiled-coil region" evidence="1">
    <location>
        <begin position="29"/>
        <end position="56"/>
    </location>
</feature>
<evidence type="ECO:0000313" key="5">
    <source>
        <dbReference type="Proteomes" id="UP000072443"/>
    </source>
</evidence>
<reference evidence="3 5" key="1">
    <citation type="submission" date="2016-02" db="EMBL/GenBank/DDBJ databases">
        <authorList>
            <consortium name="Pathogen Informatics"/>
        </authorList>
    </citation>
    <scope>NUCLEOTIDE SEQUENCE [LARGE SCALE GENOMIC DNA]</scope>
    <source>
        <strain evidence="3 5">2842STDY5881269</strain>
    </source>
</reference>
<dbReference type="RefSeq" id="WP_002218555.1">
    <property type="nucleotide sequence ID" value="NZ_CP012391.1"/>
</dbReference>
<evidence type="ECO:0000256" key="1">
    <source>
        <dbReference type="SAM" id="Coils"/>
    </source>
</evidence>
<accession>A0A425B520</accession>